<evidence type="ECO:0000259" key="5">
    <source>
        <dbReference type="Pfam" id="PF22422"/>
    </source>
</evidence>
<dbReference type="InterPro" id="IPR008928">
    <property type="entry name" value="6-hairpin_glycosidase_sf"/>
</dbReference>
<feature type="signal peptide" evidence="4">
    <location>
        <begin position="1"/>
        <end position="32"/>
    </location>
</feature>
<dbReference type="Proteomes" id="UP000008743">
    <property type="component" value="Unassembled WGS sequence"/>
</dbReference>
<evidence type="ECO:0000313" key="6">
    <source>
        <dbReference type="EMBL" id="KJE92350.1"/>
    </source>
</evidence>
<keyword evidence="3" id="KW-0326">Glycosidase</keyword>
<dbReference type="AlphaFoldDB" id="A0A0D2WMX5"/>
<accession>A0A0D2WMX5</accession>
<keyword evidence="2" id="KW-0378">Hydrolase</keyword>
<evidence type="ECO:0000256" key="1">
    <source>
        <dbReference type="ARBA" id="ARBA00010833"/>
    </source>
</evidence>
<feature type="domain" description="Mannosylglycerate hydrolase MGH1-like glycoside hydrolase" evidence="5">
    <location>
        <begin position="87"/>
        <end position="475"/>
    </location>
</feature>
<dbReference type="OrthoDB" id="40902at2759"/>
<evidence type="ECO:0000256" key="2">
    <source>
        <dbReference type="ARBA" id="ARBA00022801"/>
    </source>
</evidence>
<dbReference type="EMBL" id="KE346363">
    <property type="protein sequence ID" value="KJE92350.1"/>
    <property type="molecule type" value="Genomic_DNA"/>
</dbReference>
<dbReference type="Gene3D" id="1.50.10.10">
    <property type="match status" value="1"/>
</dbReference>
<evidence type="ECO:0000313" key="7">
    <source>
        <dbReference type="Proteomes" id="UP000008743"/>
    </source>
</evidence>
<dbReference type="PANTHER" id="PTHR10412">
    <property type="entry name" value="MANNOSYL-OLIGOSACCHARIDE GLUCOSIDASE"/>
    <property type="match status" value="1"/>
</dbReference>
<dbReference type="Pfam" id="PF22422">
    <property type="entry name" value="MGH1-like_GH"/>
    <property type="match status" value="1"/>
</dbReference>
<feature type="chain" id="PRO_5002254493" description="Mannosylglycerate hydrolase MGH1-like glycoside hydrolase domain-containing protein" evidence="4">
    <location>
        <begin position="33"/>
        <end position="618"/>
    </location>
</feature>
<dbReference type="InParanoid" id="A0A0D2WMX5"/>
<sequence length="618" mass="69179">MQQQWALHRFSEARSAASVFVLLALLLQPVCAVGERAPDPPAPPQNTSTPAQVVSTCYDFLESHLCAGELWGLPFHFYRPSLQKYSPDQWLWDSGSHMIVWSHRNVTNSILDLRTMLQMQQPDGRIPEEIFWGNRTDAQRLELLDNWSNERACDLTQMPVLPWSLRAIINATLATAGPVAAQKIAEEFLLPLIKYFRWWRDTRAVDGDDLVYVLHGWESGLDASPAYDQAYGIPEDVPQPPYLLLYPRFEELILTYKFLYGWNQTAILHAPHAIDGLPLFNFFHMKDVGVNSIYAAGWALLGAIAESIGQAGLAAECYASGNATAKAITTKMFDPQTRRFFHLYKNVHTGEEKRASQNTVQTLLPLLLPVLNVGKDIADDIIAGDLTNTSKYWSAFPVPTTSMDSPSFNPVFSESDDLMWRGPTWGFTNWFVIEALSSRNYTAVADALVQRWLALVEKSGIWEQYNPITGDPYGAVGLGMSTLIVDWLYRTGIVATSGKSVLLAELKSTWLGHVAGNSWDIWPGHFYAIARSKHCCTPRADFLSLSLLVVAGCTGGSWQLQFQLDWPKDVERSESKRMKRALLRDRTGSLARLMKSRGGVLREVCTTLDSAEAPEAMV</sequence>
<gene>
    <name evidence="6" type="ORF">CAOG_003336</name>
</gene>
<keyword evidence="4" id="KW-0732">Signal</keyword>
<dbReference type="SUPFAM" id="SSF48208">
    <property type="entry name" value="Six-hairpin glycosidases"/>
    <property type="match status" value="1"/>
</dbReference>
<dbReference type="GO" id="GO:0006487">
    <property type="term" value="P:protein N-linked glycosylation"/>
    <property type="evidence" value="ECO:0007669"/>
    <property type="project" value="TreeGrafter"/>
</dbReference>
<dbReference type="GO" id="GO:0009311">
    <property type="term" value="P:oligosaccharide metabolic process"/>
    <property type="evidence" value="ECO:0007669"/>
    <property type="project" value="InterPro"/>
</dbReference>
<organism evidence="6 7">
    <name type="scientific">Capsaspora owczarzaki (strain ATCC 30864)</name>
    <dbReference type="NCBI Taxonomy" id="595528"/>
    <lineage>
        <taxon>Eukaryota</taxon>
        <taxon>Filasterea</taxon>
        <taxon>Capsaspora</taxon>
    </lineage>
</organism>
<protein>
    <recommendedName>
        <fullName evidence="5">Mannosylglycerate hydrolase MGH1-like glycoside hydrolase domain-containing protein</fullName>
    </recommendedName>
</protein>
<comment type="similarity">
    <text evidence="1">Belongs to the glycosyl hydrolase 63 family.</text>
</comment>
<dbReference type="GO" id="GO:0004573">
    <property type="term" value="F:Glc3Man9GlcNAc2 oligosaccharide glucosidase activity"/>
    <property type="evidence" value="ECO:0007669"/>
    <property type="project" value="InterPro"/>
</dbReference>
<proteinExistence type="inferred from homology"/>
<name>A0A0D2WMX5_CAPO3</name>
<evidence type="ECO:0000256" key="3">
    <source>
        <dbReference type="ARBA" id="ARBA00023295"/>
    </source>
</evidence>
<dbReference type="GO" id="GO:0005789">
    <property type="term" value="C:endoplasmic reticulum membrane"/>
    <property type="evidence" value="ECO:0007669"/>
    <property type="project" value="TreeGrafter"/>
</dbReference>
<dbReference type="InterPro" id="IPR012341">
    <property type="entry name" value="6hp_glycosidase-like_sf"/>
</dbReference>
<dbReference type="InterPro" id="IPR054491">
    <property type="entry name" value="MGH1-like_GH"/>
</dbReference>
<evidence type="ECO:0000256" key="4">
    <source>
        <dbReference type="SAM" id="SignalP"/>
    </source>
</evidence>
<reference evidence="7" key="1">
    <citation type="submission" date="2011-02" db="EMBL/GenBank/DDBJ databases">
        <title>The Genome Sequence of Capsaspora owczarzaki ATCC 30864.</title>
        <authorList>
            <person name="Russ C."/>
            <person name="Cuomo C."/>
            <person name="Burger G."/>
            <person name="Gray M.W."/>
            <person name="Holland P.W.H."/>
            <person name="King N."/>
            <person name="Lang F.B.F."/>
            <person name="Roger A.J."/>
            <person name="Ruiz-Trillo I."/>
            <person name="Young S.K."/>
            <person name="Zeng Q."/>
            <person name="Gargeya S."/>
            <person name="Alvarado L."/>
            <person name="Berlin A."/>
            <person name="Chapman S.B."/>
            <person name="Chen Z."/>
            <person name="Freedman E."/>
            <person name="Gellesch M."/>
            <person name="Goldberg J."/>
            <person name="Griggs A."/>
            <person name="Gujja S."/>
            <person name="Heilman E."/>
            <person name="Heiman D."/>
            <person name="Howarth C."/>
            <person name="Mehta T."/>
            <person name="Neiman D."/>
            <person name="Pearson M."/>
            <person name="Roberts A."/>
            <person name="Saif S."/>
            <person name="Shea T."/>
            <person name="Shenoy N."/>
            <person name="Sisk P."/>
            <person name="Stolte C."/>
            <person name="Sykes S."/>
            <person name="White J."/>
            <person name="Yandava C."/>
            <person name="Haas B."/>
            <person name="Nusbaum C."/>
            <person name="Birren B."/>
        </authorList>
    </citation>
    <scope>NUCLEOTIDE SEQUENCE</scope>
    <source>
        <strain evidence="7">ATCC 30864</strain>
    </source>
</reference>
<dbReference type="InterPro" id="IPR004888">
    <property type="entry name" value="Glycoside_hydrolase_63"/>
</dbReference>
<keyword evidence="7" id="KW-1185">Reference proteome</keyword>
<dbReference type="PANTHER" id="PTHR10412:SF11">
    <property type="entry name" value="MANNOSYL-OLIGOSACCHARIDE GLUCOSIDASE"/>
    <property type="match status" value="1"/>
</dbReference>